<evidence type="ECO:0000259" key="1">
    <source>
        <dbReference type="Pfam" id="PF03061"/>
    </source>
</evidence>
<dbReference type="GeneID" id="25304812"/>
<dbReference type="CDD" id="cd03443">
    <property type="entry name" value="PaaI_thioesterase"/>
    <property type="match status" value="1"/>
</dbReference>
<dbReference type="HOGENOM" id="CLU_052827_4_1_1"/>
<accession>A0A0D2GUK4</accession>
<dbReference type="InterPro" id="IPR052061">
    <property type="entry name" value="PTE-AB_protein"/>
</dbReference>
<proteinExistence type="predicted"/>
<dbReference type="Gene3D" id="3.10.129.10">
    <property type="entry name" value="Hotdog Thioesterase"/>
    <property type="match status" value="1"/>
</dbReference>
<feature type="domain" description="Thioesterase" evidence="1">
    <location>
        <begin position="92"/>
        <end position="172"/>
    </location>
</feature>
<dbReference type="AlphaFoldDB" id="A0A0D2GUK4"/>
<dbReference type="Pfam" id="PF03061">
    <property type="entry name" value="4HBT"/>
    <property type="match status" value="1"/>
</dbReference>
<gene>
    <name evidence="2" type="ORF">Z517_05322</name>
</gene>
<dbReference type="RefSeq" id="XP_013286103.1">
    <property type="nucleotide sequence ID" value="XM_013430649.1"/>
</dbReference>
<dbReference type="OrthoDB" id="506431at2759"/>
<dbReference type="EMBL" id="KN846971">
    <property type="protein sequence ID" value="KIW82295.1"/>
    <property type="molecule type" value="Genomic_DNA"/>
</dbReference>
<dbReference type="InterPro" id="IPR029069">
    <property type="entry name" value="HotDog_dom_sf"/>
</dbReference>
<name>A0A0D2GUK4_9EURO</name>
<dbReference type="VEuPathDB" id="FungiDB:Z517_05322"/>
<dbReference type="Proteomes" id="UP000053029">
    <property type="component" value="Unassembled WGS sequence"/>
</dbReference>
<dbReference type="SUPFAM" id="SSF54637">
    <property type="entry name" value="Thioesterase/thiol ester dehydrase-isomerase"/>
    <property type="match status" value="1"/>
</dbReference>
<dbReference type="PANTHER" id="PTHR47260">
    <property type="entry name" value="UPF0644 PROTEIN PB2B4.06"/>
    <property type="match status" value="1"/>
</dbReference>
<dbReference type="InterPro" id="IPR006683">
    <property type="entry name" value="Thioestr_dom"/>
</dbReference>
<dbReference type="PANTHER" id="PTHR47260:SF3">
    <property type="entry name" value="THIOESTERASE FAMILY PROTEIN (AFU_ORTHOLOGUE AFUA_7G03960)"/>
    <property type="match status" value="1"/>
</dbReference>
<organism evidence="2 3">
    <name type="scientific">Fonsecaea pedrosoi CBS 271.37</name>
    <dbReference type="NCBI Taxonomy" id="1442368"/>
    <lineage>
        <taxon>Eukaryota</taxon>
        <taxon>Fungi</taxon>
        <taxon>Dikarya</taxon>
        <taxon>Ascomycota</taxon>
        <taxon>Pezizomycotina</taxon>
        <taxon>Eurotiomycetes</taxon>
        <taxon>Chaetothyriomycetidae</taxon>
        <taxon>Chaetothyriales</taxon>
        <taxon>Herpotrichiellaceae</taxon>
        <taxon>Fonsecaea</taxon>
    </lineage>
</organism>
<evidence type="ECO:0000313" key="2">
    <source>
        <dbReference type="EMBL" id="KIW82295.1"/>
    </source>
</evidence>
<evidence type="ECO:0000313" key="3">
    <source>
        <dbReference type="Proteomes" id="UP000053029"/>
    </source>
</evidence>
<protein>
    <recommendedName>
        <fullName evidence="1">Thioesterase domain-containing protein</fullName>
    </recommendedName>
</protein>
<sequence length="187" mass="20253">MDGNLEDVEFFRQIGWCEAYLDPARYSKIPGITRKPNEHARANTLFTRTLRSSDSIRATVSLSAIPAKPNDPVTEAVTLISLGSDLNGWSDTIHGGFLAVLLDECAGVLLGLNEGSGNAEPPRVYTAYINISYKRPVRTPQIIVAKATLRSKTGRKMVVTVDILDPEGTVLCSAETMFITSNAAANL</sequence>
<reference evidence="2 3" key="1">
    <citation type="submission" date="2015-01" db="EMBL/GenBank/DDBJ databases">
        <title>The Genome Sequence of Fonsecaea pedrosoi CBS 271.37.</title>
        <authorList>
            <consortium name="The Broad Institute Genomics Platform"/>
            <person name="Cuomo C."/>
            <person name="de Hoog S."/>
            <person name="Gorbushina A."/>
            <person name="Stielow B."/>
            <person name="Teixiera M."/>
            <person name="Abouelleil A."/>
            <person name="Chapman S.B."/>
            <person name="Priest M."/>
            <person name="Young S.K."/>
            <person name="Wortman J."/>
            <person name="Nusbaum C."/>
            <person name="Birren B."/>
        </authorList>
    </citation>
    <scope>NUCLEOTIDE SEQUENCE [LARGE SCALE GENOMIC DNA]</scope>
    <source>
        <strain evidence="2 3">CBS 271.37</strain>
    </source>
</reference>
<keyword evidence="3" id="KW-1185">Reference proteome</keyword>